<sequence>MTAFPHGQRLWRVAWFGPIRFADRALKMKQPSVLVHLAEVTDPAVRINPDAPIPPSAAAARQIKRWVSVGTTVLLRIGDLWEGQWFFHRPALEEECFEGIEVDEPAAVIVKAGSSLAEGGFLIPFAEHPWHSENTHSYCLRITLRDGRYLVIPAMELIRFYYGSSADLLASLFTPPLRKNALYERASVSQVTRVMTLDLAADMPRASAEDIARLAGDPQAWSAAQQVGASCLKASGQRKDIYPIARFPFTGQTDLKVHGQWLSRGHEGKATFVVHRIASCSHAFPFQKLTFKLKGQKTRRRRAPDQPLSAVSSEPRHKAARSATPQQPRLEERDASTGLKPHTYGFRGDRVFPDLARKLIRGVKAVESGEPVQAGSVAAPVEDLAIGATGTSARRREALLAQIAQDQRSAVPEFLKQVIDALSQLNGFEIHLLTIGPEDGCTVPMTLLLDEDGVIEDALLIEEAGHSRPRRMAAFLVSRGEDRLTLIFPESDPVHPLAYTCERGDEDEVHLTMYWGAKDFLRDVQEQRGSDITMLRGKGSATDELLLWIRARLISCVIFPSSLTDRKDD</sequence>
<organism evidence="2 3">
    <name type="scientific">Ideonella dechloratans</name>
    <dbReference type="NCBI Taxonomy" id="36863"/>
    <lineage>
        <taxon>Bacteria</taxon>
        <taxon>Pseudomonadati</taxon>
        <taxon>Pseudomonadota</taxon>
        <taxon>Betaproteobacteria</taxon>
        <taxon>Burkholderiales</taxon>
        <taxon>Sphaerotilaceae</taxon>
        <taxon>Ideonella</taxon>
    </lineage>
</organism>
<dbReference type="Proteomes" id="UP000430120">
    <property type="component" value="Unassembled WGS sequence"/>
</dbReference>
<comment type="caution">
    <text evidence="2">The sequence shown here is derived from an EMBL/GenBank/DDBJ whole genome shotgun (WGS) entry which is preliminary data.</text>
</comment>
<keyword evidence="3" id="KW-1185">Reference proteome</keyword>
<dbReference type="EMBL" id="VZPB01000016">
    <property type="protein sequence ID" value="KAB0583227.1"/>
    <property type="molecule type" value="Genomic_DNA"/>
</dbReference>
<evidence type="ECO:0000256" key="1">
    <source>
        <dbReference type="SAM" id="MobiDB-lite"/>
    </source>
</evidence>
<proteinExistence type="predicted"/>
<feature type="region of interest" description="Disordered" evidence="1">
    <location>
        <begin position="295"/>
        <end position="343"/>
    </location>
</feature>
<dbReference type="AlphaFoldDB" id="A0A643FCL3"/>
<dbReference type="RefSeq" id="WP_211372971.1">
    <property type="nucleotide sequence ID" value="NZ_VZPB01000016.1"/>
</dbReference>
<accession>A0A643FCL3</accession>
<evidence type="ECO:0000313" key="2">
    <source>
        <dbReference type="EMBL" id="KAB0583227.1"/>
    </source>
</evidence>
<protein>
    <submittedName>
        <fullName evidence="2">Uncharacterized protein</fullName>
    </submittedName>
</protein>
<name>A0A643FCL3_IDEDE</name>
<reference evidence="2 3" key="1">
    <citation type="submission" date="2019-09" db="EMBL/GenBank/DDBJ databases">
        <title>Draft genome sequences of 48 bacterial type strains from the CCUG.</title>
        <authorList>
            <person name="Tunovic T."/>
            <person name="Pineiro-Iglesias B."/>
            <person name="Unosson C."/>
            <person name="Inganas E."/>
            <person name="Ohlen M."/>
            <person name="Cardew S."/>
            <person name="Jensie-Markopoulos S."/>
            <person name="Salva-Serra F."/>
            <person name="Jaen-Luchoro D."/>
            <person name="Karlsson R."/>
            <person name="Svensson-Stadler L."/>
            <person name="Chun J."/>
            <person name="Moore E."/>
        </authorList>
    </citation>
    <scope>NUCLEOTIDE SEQUENCE [LARGE SCALE GENOMIC DNA]</scope>
    <source>
        <strain evidence="2 3">CCUG 30977</strain>
    </source>
</reference>
<evidence type="ECO:0000313" key="3">
    <source>
        <dbReference type="Proteomes" id="UP000430120"/>
    </source>
</evidence>
<gene>
    <name evidence="2" type="ORF">F7Q92_08645</name>
</gene>